<dbReference type="Pfam" id="PF13525">
    <property type="entry name" value="YfiO"/>
    <property type="match status" value="1"/>
</dbReference>
<feature type="chain" id="PRO_5008995437" description="Outer membrane protein assembly factor BamD" evidence="7">
    <location>
        <begin position="22"/>
        <end position="254"/>
    </location>
</feature>
<feature type="signal peptide" evidence="7">
    <location>
        <begin position="1"/>
        <end position="21"/>
    </location>
</feature>
<dbReference type="NCBIfam" id="TIGR03302">
    <property type="entry name" value="OM_YfiO"/>
    <property type="match status" value="1"/>
</dbReference>
<evidence type="ECO:0000256" key="2">
    <source>
        <dbReference type="ARBA" id="ARBA00023136"/>
    </source>
</evidence>
<accession>A0A0S2SE87</accession>
<comment type="subunit">
    <text evidence="6">Part of the Bam complex.</text>
</comment>
<evidence type="ECO:0000313" key="10">
    <source>
        <dbReference type="Proteomes" id="UP000058114"/>
    </source>
</evidence>
<keyword evidence="4 6" id="KW-0998">Cell outer membrane</keyword>
<evidence type="ECO:0000259" key="8">
    <source>
        <dbReference type="Pfam" id="PF13525"/>
    </source>
</evidence>
<dbReference type="AlphaFoldDB" id="A0A0S2SE87"/>
<keyword evidence="5 6" id="KW-0449">Lipoprotein</keyword>
<dbReference type="InterPro" id="IPR011990">
    <property type="entry name" value="TPR-like_helical_dom_sf"/>
</dbReference>
<dbReference type="PATRIC" id="fig|652.5.peg.3716"/>
<organism evidence="9 10">
    <name type="scientific">Aeromonas schubertii</name>
    <dbReference type="NCBI Taxonomy" id="652"/>
    <lineage>
        <taxon>Bacteria</taxon>
        <taxon>Pseudomonadati</taxon>
        <taxon>Pseudomonadota</taxon>
        <taxon>Gammaproteobacteria</taxon>
        <taxon>Aeromonadales</taxon>
        <taxon>Aeromonadaceae</taxon>
        <taxon>Aeromonas</taxon>
    </lineage>
</organism>
<reference evidence="9 10" key="2">
    <citation type="journal article" date="2016" name="Genome Announc.">
        <title>Complete Genome Sequence of the Highly Virulent Aeromonas schubertii Strain WL1483, Isolated from Diseased Snakehead Fish (Channa argus) in China.</title>
        <authorList>
            <person name="Liu L."/>
            <person name="Li N."/>
            <person name="Zhang D."/>
            <person name="Fu X."/>
            <person name="Shi C."/>
            <person name="Lin Q."/>
            <person name="Hao G."/>
        </authorList>
    </citation>
    <scope>NUCLEOTIDE SEQUENCE [LARGE SCALE GENOMIC DNA]</scope>
    <source>
        <strain evidence="9 10">WL1483</strain>
    </source>
</reference>
<dbReference type="Gene3D" id="1.25.40.10">
    <property type="entry name" value="Tetratricopeptide repeat domain"/>
    <property type="match status" value="1"/>
</dbReference>
<dbReference type="InterPro" id="IPR017689">
    <property type="entry name" value="BamD"/>
</dbReference>
<dbReference type="InterPro" id="IPR039565">
    <property type="entry name" value="BamD-like"/>
</dbReference>
<evidence type="ECO:0000256" key="1">
    <source>
        <dbReference type="ARBA" id="ARBA00022729"/>
    </source>
</evidence>
<dbReference type="Proteomes" id="UP000058114">
    <property type="component" value="Chromosome"/>
</dbReference>
<dbReference type="GO" id="GO:0043165">
    <property type="term" value="P:Gram-negative-bacterium-type cell outer membrane assembly"/>
    <property type="evidence" value="ECO:0007669"/>
    <property type="project" value="UniProtKB-UniRule"/>
</dbReference>
<evidence type="ECO:0000256" key="7">
    <source>
        <dbReference type="SAM" id="SignalP"/>
    </source>
</evidence>
<keyword evidence="3 6" id="KW-0564">Palmitate</keyword>
<comment type="function">
    <text evidence="6">Part of the outer membrane protein assembly complex, which is involved in assembly and insertion of beta-barrel proteins into the outer membrane.</text>
</comment>
<proteinExistence type="inferred from homology"/>
<dbReference type="PANTHER" id="PTHR37423:SF1">
    <property type="entry name" value="OUTER MEMBRANE PROTEIN ASSEMBLY FACTOR BAMD"/>
    <property type="match status" value="1"/>
</dbReference>
<evidence type="ECO:0000256" key="6">
    <source>
        <dbReference type="HAMAP-Rule" id="MF_00922"/>
    </source>
</evidence>
<dbReference type="HAMAP" id="MF_00922">
    <property type="entry name" value="OM_assembly_BamD"/>
    <property type="match status" value="1"/>
</dbReference>
<reference evidence="10" key="1">
    <citation type="submission" date="2015-10" db="EMBL/GenBank/DDBJ databases">
        <title>Complete Genome Sequence of Aeromonas schubertii strain WL1483.</title>
        <authorList>
            <person name="Liu L."/>
        </authorList>
    </citation>
    <scope>NUCLEOTIDE SEQUENCE [LARGE SCALE GENOMIC DNA]</scope>
    <source>
        <strain evidence="10">WL1483</strain>
    </source>
</reference>
<keyword evidence="2 6" id="KW-0472">Membrane</keyword>
<dbReference type="SUPFAM" id="SSF48452">
    <property type="entry name" value="TPR-like"/>
    <property type="match status" value="1"/>
</dbReference>
<protein>
    <recommendedName>
        <fullName evidence="6">Outer membrane protein assembly factor BamD</fullName>
    </recommendedName>
</protein>
<evidence type="ECO:0000256" key="4">
    <source>
        <dbReference type="ARBA" id="ARBA00023237"/>
    </source>
</evidence>
<dbReference type="GO" id="GO:0051205">
    <property type="term" value="P:protein insertion into membrane"/>
    <property type="evidence" value="ECO:0007669"/>
    <property type="project" value="UniProtKB-UniRule"/>
</dbReference>
<evidence type="ECO:0000256" key="5">
    <source>
        <dbReference type="ARBA" id="ARBA00023288"/>
    </source>
</evidence>
<name>A0A0S2SE87_9GAMM</name>
<comment type="subcellular location">
    <subcellularLocation>
        <location evidence="6">Cell outer membrane</location>
        <topology evidence="6">Lipid-anchor</topology>
    </subcellularLocation>
</comment>
<evidence type="ECO:0000313" key="9">
    <source>
        <dbReference type="EMBL" id="ALP40004.1"/>
    </source>
</evidence>
<gene>
    <name evidence="6 9" type="primary">bamD</name>
    <name evidence="9" type="ORF">WL1483_585</name>
</gene>
<dbReference type="PANTHER" id="PTHR37423">
    <property type="entry name" value="SOLUBLE LYTIC MUREIN TRANSGLYCOSYLASE-RELATED"/>
    <property type="match status" value="1"/>
</dbReference>
<feature type="domain" description="Outer membrane lipoprotein BamD-like" evidence="8">
    <location>
        <begin position="33"/>
        <end position="238"/>
    </location>
</feature>
<dbReference type="PROSITE" id="PS51257">
    <property type="entry name" value="PROKAR_LIPOPROTEIN"/>
    <property type="match status" value="1"/>
</dbReference>
<keyword evidence="1 6" id="KW-0732">Signal</keyword>
<comment type="similarity">
    <text evidence="6">Belongs to the BamD family.</text>
</comment>
<dbReference type="GO" id="GO:1990063">
    <property type="term" value="C:Bam protein complex"/>
    <property type="evidence" value="ECO:0007669"/>
    <property type="project" value="TreeGrafter"/>
</dbReference>
<evidence type="ECO:0000256" key="3">
    <source>
        <dbReference type="ARBA" id="ARBA00023139"/>
    </source>
</evidence>
<dbReference type="CDD" id="cd15830">
    <property type="entry name" value="BamD"/>
    <property type="match status" value="1"/>
</dbReference>
<dbReference type="KEGG" id="asr:WL1483_585"/>
<sequence length="254" mass="29037">MLLMGKKSRLLLLLALATVMATGCSSTKPKVPDEPPEVLYQKARLKLDAGNYTNAVELLEALDSRYPFGAYSTQVQLDLIYAYYKQDDNAQAIANIDRFIRLNPAHKNIDYVYYMRGLTNMAADYNFFQDLMGIERDDKDPAYARQAFRDFKLLIQNYPDSQYAADARARMIGLKNRLAKYDLSVAEYYVRRGALVAAANRAKQLVEEFPDTPQTEQALEIMVKSYDHLKLPEMARHAREVLAKNYPDNRLGRG</sequence>
<dbReference type="EMBL" id="CP013067">
    <property type="protein sequence ID" value="ALP40004.1"/>
    <property type="molecule type" value="Genomic_DNA"/>
</dbReference>